<sequence length="783" mass="85571">MFLHMRLLRAKPCSKSSIKIQLLQSSRKLVVKTVISDVTVRVAGASTPGFCGLENVTSPSDLKASWYQLTKPRLDALLTASLRCGPEVQLLHLMDALNCELKNMQIKSRHCSAQHSSRAWQKAGLEVSSACDKYEAYVYRSRSLHNKLLVLRDRLIHTEGSSLFSSPSSAEKKDLLHQSRPSRTNEGSHCVLEYSQLLRLLDLLLLSFTRGNVGVENGLNHLLMLTGGGGAAEASGSLQWNRVRELMAAERELAAAVQTTLGPGPGPATLLNLFQVDWGGALLASFEKKVGQEDFPLTVLQNSSGQGDYRTRMDTSASGSNMEEKDGLYSSPCQMVPMASRGSKPALSSAPVSSPVMESGIQDSDVQQLPWTHDPLLQPLLCRAAALGLPTGYLLLERTVLKHLLTQHPHRPLREAVYVCGVLPRKEALLRLRTQMAIIRDELAVANGDDSAANASLSSLCIKDPGNVLMLLEACAAACQPIAESQLKHLSAMLSNAKYLERLMKLTGEPKEVDALGGSSGLDTVTQGTIAFKQGAMVLHSVAELPTQQAGEQMLPWDFSYAQHLLLAHSCPLISSEILISPCMELQHVLKVMGHLCFVLGCVPPKVETEQCNRNVEIGNQAIKGGREQFDPSSFTSLKQLSVAPVVVHHQGTYCAYITSFIIASLAWEAHLSLNPLDTTAGRFIRAQLFESRAGLFSTEDLICTLLASHSPNGNRAMDHVEEAYDTHHSENKAKDYDVVREGNDEDKESLVCALLVKMLEGSGENKMSRWLWSANDIELQKD</sequence>
<evidence type="ECO:0000313" key="3">
    <source>
        <dbReference type="Proteomes" id="UP000232323"/>
    </source>
</evidence>
<gene>
    <name evidence="2" type="ORF">CEUSTIGMA_g4638.t1</name>
</gene>
<dbReference type="AlphaFoldDB" id="A0A250X2S1"/>
<organism evidence="2 3">
    <name type="scientific">Chlamydomonas eustigma</name>
    <dbReference type="NCBI Taxonomy" id="1157962"/>
    <lineage>
        <taxon>Eukaryota</taxon>
        <taxon>Viridiplantae</taxon>
        <taxon>Chlorophyta</taxon>
        <taxon>core chlorophytes</taxon>
        <taxon>Chlorophyceae</taxon>
        <taxon>CS clade</taxon>
        <taxon>Chlamydomonadales</taxon>
        <taxon>Chlamydomonadaceae</taxon>
        <taxon>Chlamydomonas</taxon>
    </lineage>
</organism>
<evidence type="ECO:0000256" key="1">
    <source>
        <dbReference type="SAM" id="MobiDB-lite"/>
    </source>
</evidence>
<name>A0A250X2S1_9CHLO</name>
<keyword evidence="3" id="KW-1185">Reference proteome</keyword>
<dbReference type="EMBL" id="BEGY01000023">
    <property type="protein sequence ID" value="GAX77192.1"/>
    <property type="molecule type" value="Genomic_DNA"/>
</dbReference>
<dbReference type="Proteomes" id="UP000232323">
    <property type="component" value="Unassembled WGS sequence"/>
</dbReference>
<protein>
    <submittedName>
        <fullName evidence="2">Uncharacterized protein</fullName>
    </submittedName>
</protein>
<evidence type="ECO:0000313" key="2">
    <source>
        <dbReference type="EMBL" id="GAX77192.1"/>
    </source>
</evidence>
<dbReference type="SUPFAM" id="SSF55486">
    <property type="entry name" value="Metalloproteases ('zincins'), catalytic domain"/>
    <property type="match status" value="1"/>
</dbReference>
<feature type="region of interest" description="Disordered" evidence="1">
    <location>
        <begin position="162"/>
        <end position="186"/>
    </location>
</feature>
<feature type="region of interest" description="Disordered" evidence="1">
    <location>
        <begin position="304"/>
        <end position="327"/>
    </location>
</feature>
<reference evidence="2 3" key="1">
    <citation type="submission" date="2017-08" db="EMBL/GenBank/DDBJ databases">
        <title>Acidophilic green algal genome provides insights into adaptation to an acidic environment.</title>
        <authorList>
            <person name="Hirooka S."/>
            <person name="Hirose Y."/>
            <person name="Kanesaki Y."/>
            <person name="Higuchi S."/>
            <person name="Fujiwara T."/>
            <person name="Onuma R."/>
            <person name="Era A."/>
            <person name="Ohbayashi R."/>
            <person name="Uzuka A."/>
            <person name="Nozaki H."/>
            <person name="Yoshikawa H."/>
            <person name="Miyagishima S.Y."/>
        </authorList>
    </citation>
    <scope>NUCLEOTIDE SEQUENCE [LARGE SCALE GENOMIC DNA]</scope>
    <source>
        <strain evidence="2 3">NIES-2499</strain>
    </source>
</reference>
<accession>A0A250X2S1</accession>
<proteinExistence type="predicted"/>
<comment type="caution">
    <text evidence="2">The sequence shown here is derived from an EMBL/GenBank/DDBJ whole genome shotgun (WGS) entry which is preliminary data.</text>
</comment>